<evidence type="ECO:0000313" key="5">
    <source>
        <dbReference type="Proteomes" id="UP001497453"/>
    </source>
</evidence>
<feature type="transmembrane region" description="Helical" evidence="2">
    <location>
        <begin position="410"/>
        <end position="434"/>
    </location>
</feature>
<dbReference type="Pfam" id="PF22669">
    <property type="entry name" value="Exo_endo_phos2"/>
    <property type="match status" value="1"/>
</dbReference>
<dbReference type="InterPro" id="IPR000300">
    <property type="entry name" value="IPPc"/>
</dbReference>
<keyword evidence="5" id="KW-1185">Reference proteome</keyword>
<name>A0ABP1DDC3_9APHY</name>
<dbReference type="PANTHER" id="PTHR11200:SF286">
    <property type="entry name" value="5-PHOSPHATASE, PUTATIVE (AFU_ORTHOLOGUE AFUA_5G07600)-RELATED"/>
    <property type="match status" value="1"/>
</dbReference>
<dbReference type="Proteomes" id="UP001497453">
    <property type="component" value="Chromosome 3"/>
</dbReference>
<keyword evidence="2" id="KW-1133">Transmembrane helix</keyword>
<dbReference type="SUPFAM" id="SSF56219">
    <property type="entry name" value="DNase I-like"/>
    <property type="match status" value="1"/>
</dbReference>
<gene>
    <name evidence="4" type="ORF">GFSPODELE1_LOCUS5320</name>
</gene>
<feature type="domain" description="Inositol polyphosphate-related phosphatase" evidence="3">
    <location>
        <begin position="5"/>
        <end position="341"/>
    </location>
</feature>
<sequence>MQSGERLLVQIASYNTNLQADRGLPQDLVDWLAPTLQVASFLSQDPRAPDIVAVGFQELIPLHLGLSGFSKPVIENRNALILSQIEQHAPNKEKYSLIAKVVNVGVALLVYGRDDGVARRVEDVHTQWTGCGPMYMGNKGAVGVRFRVRGENDGLGEVYTFVCAHLTAHTNNLARRIADCHHIVGTLLFPPLPGSFSTKPTTMYSTSHLFFFGDLNFRLTDSLPDPRNLNIQEGQRHKLIKYDQLSRERDEKGSIFIGLREGEFWKMKCTYKYQLGEVDQYDLKRMPAWTDRIMYTTYTDSPDSPQHSTVTNALYTSIPSYTASDHKPIVSVLLLPPSQPSTLSPIPSSSQITLPSTSTSSLSSRTPLLPQPTPIPLLRLPPTFHPQPDPLANLKKYVGRTLDRIIGYTWWFFTLLASGPGLLGMISFGLCGWWRWRSAGGGVRLGGNETSGGPNGV</sequence>
<organism evidence="4 5">
    <name type="scientific">Somion occarium</name>
    <dbReference type="NCBI Taxonomy" id="3059160"/>
    <lineage>
        <taxon>Eukaryota</taxon>
        <taxon>Fungi</taxon>
        <taxon>Dikarya</taxon>
        <taxon>Basidiomycota</taxon>
        <taxon>Agaricomycotina</taxon>
        <taxon>Agaricomycetes</taxon>
        <taxon>Polyporales</taxon>
        <taxon>Cerrenaceae</taxon>
        <taxon>Somion</taxon>
    </lineage>
</organism>
<keyword evidence="2" id="KW-0812">Transmembrane</keyword>
<feature type="region of interest" description="Disordered" evidence="1">
    <location>
        <begin position="344"/>
        <end position="366"/>
    </location>
</feature>
<dbReference type="InterPro" id="IPR046985">
    <property type="entry name" value="IP5"/>
</dbReference>
<evidence type="ECO:0000313" key="4">
    <source>
        <dbReference type="EMBL" id="CAL1705199.1"/>
    </source>
</evidence>
<proteinExistence type="predicted"/>
<dbReference type="InterPro" id="IPR036691">
    <property type="entry name" value="Endo/exonu/phosph_ase_sf"/>
</dbReference>
<evidence type="ECO:0000256" key="2">
    <source>
        <dbReference type="SAM" id="Phobius"/>
    </source>
</evidence>
<dbReference type="EMBL" id="OZ037946">
    <property type="protein sequence ID" value="CAL1705199.1"/>
    <property type="molecule type" value="Genomic_DNA"/>
</dbReference>
<accession>A0ABP1DDC3</accession>
<dbReference type="SMART" id="SM00128">
    <property type="entry name" value="IPPc"/>
    <property type="match status" value="1"/>
</dbReference>
<keyword evidence="2" id="KW-0472">Membrane</keyword>
<evidence type="ECO:0000256" key="1">
    <source>
        <dbReference type="SAM" id="MobiDB-lite"/>
    </source>
</evidence>
<reference evidence="5" key="1">
    <citation type="submission" date="2024-04" db="EMBL/GenBank/DDBJ databases">
        <authorList>
            <person name="Shaw F."/>
            <person name="Minotto A."/>
        </authorList>
    </citation>
    <scope>NUCLEOTIDE SEQUENCE [LARGE SCALE GENOMIC DNA]</scope>
</reference>
<dbReference type="PANTHER" id="PTHR11200">
    <property type="entry name" value="INOSITOL 5-PHOSPHATASE"/>
    <property type="match status" value="1"/>
</dbReference>
<dbReference type="Gene3D" id="3.60.10.10">
    <property type="entry name" value="Endonuclease/exonuclease/phosphatase"/>
    <property type="match status" value="1"/>
</dbReference>
<protein>
    <recommendedName>
        <fullName evidence="3">Inositol polyphosphate-related phosphatase domain-containing protein</fullName>
    </recommendedName>
</protein>
<evidence type="ECO:0000259" key="3">
    <source>
        <dbReference type="SMART" id="SM00128"/>
    </source>
</evidence>